<reference evidence="13 14" key="1">
    <citation type="submission" date="2019-08" db="EMBL/GenBank/DDBJ databases">
        <title>100 year-old enigma solved: identification of Planctomyces bekefii, the type genus and species of the phylum Planctomycetes.</title>
        <authorList>
            <person name="Svetlana D.N."/>
            <person name="Overmann J."/>
        </authorList>
    </citation>
    <scope>NUCLEOTIDE SEQUENCE [LARGE SCALE GENOMIC DNA]</scope>
    <source>
        <strain evidence="13">Phe10_nw2017</strain>
    </source>
</reference>
<sequence>MMSFADSTAAAHSAPLLSPDDDSNRRLLQQVHPSNWPLPQAPAVYDLVVIGGGTAGLVSAAGAAGLGAKVALIERSLLGGDCLNFGCVPSKALLSVARRIAAIRDAAELGIRDAAGTVDFPAVMERLRRLRADLSPHDSAARFQSLGVDVWFGQAQFADTRAVLVNGQRLNFRRAIIAAGSEPVIPAVPGLDAAGFLTNRTLYSLTELPARLLVIGGGPVGVEMAQAFARFGSQVTLVQRAPRLLPREAPEASELLQQHLAERDGIRLLLQATPVSVAVQNNVRQVVVQTGTQTVTIDCDRILVAAGRRPPLQDLQLPAAGIQVNADGQLLLNDRLQTSNSAVYAAGDVGSAHQLTHAADFLARTALQNSLFAGRAKASRLVIPRCTYCSPEIAAVGLTDQQAQQQSADVLTLTGPLSGNDRSILDGSSAGFVRLYAARRNGRILGATIVSEHAGELISEVSVAMAGGVTIGRLASVIHPYPTVADAIRRLGDQYNRQRLTPLVKRILRLWLRWRIW</sequence>
<reference evidence="13 14" key="2">
    <citation type="submission" date="2019-08" db="EMBL/GenBank/DDBJ databases">
        <authorList>
            <person name="Henke P."/>
        </authorList>
    </citation>
    <scope>NUCLEOTIDE SEQUENCE [LARGE SCALE GENOMIC DNA]</scope>
    <source>
        <strain evidence="13">Phe10_nw2017</strain>
    </source>
</reference>
<evidence type="ECO:0000313" key="14">
    <source>
        <dbReference type="Proteomes" id="UP000321083"/>
    </source>
</evidence>
<dbReference type="Gene3D" id="3.50.50.60">
    <property type="entry name" value="FAD/NAD(P)-binding domain"/>
    <property type="match status" value="2"/>
</dbReference>
<accession>A0A5C6M9L8</accession>
<evidence type="ECO:0000256" key="2">
    <source>
        <dbReference type="ARBA" id="ARBA00022630"/>
    </source>
</evidence>
<protein>
    <submittedName>
        <fullName evidence="13">Mercuric reductase</fullName>
    </submittedName>
</protein>
<dbReference type="PRINTS" id="PR00411">
    <property type="entry name" value="PNDRDTASEI"/>
</dbReference>
<keyword evidence="7 10" id="KW-0676">Redox-active center</keyword>
<dbReference type="InterPro" id="IPR004099">
    <property type="entry name" value="Pyr_nucl-diS_OxRdtase_dimer"/>
</dbReference>
<feature type="binding site" evidence="8">
    <location>
        <position position="307"/>
    </location>
    <ligand>
        <name>NAD(+)</name>
        <dbReference type="ChEBI" id="CHEBI:57540"/>
    </ligand>
</feature>
<dbReference type="PANTHER" id="PTHR43014">
    <property type="entry name" value="MERCURIC REDUCTASE"/>
    <property type="match status" value="1"/>
</dbReference>
<dbReference type="GO" id="GO:0003955">
    <property type="term" value="F:NAD(P)H dehydrogenase (quinone) activity"/>
    <property type="evidence" value="ECO:0007669"/>
    <property type="project" value="TreeGrafter"/>
</dbReference>
<keyword evidence="4" id="KW-0521">NADP</keyword>
<gene>
    <name evidence="13" type="primary">lpdA-4</name>
    <name evidence="13" type="ORF">E3A20_11480</name>
</gene>
<dbReference type="Gene3D" id="3.30.390.30">
    <property type="match status" value="1"/>
</dbReference>
<keyword evidence="3 8" id="KW-0274">FAD</keyword>
<feature type="domain" description="Pyridine nucleotide-disulphide oxidoreductase dimerisation" evidence="11">
    <location>
        <begin position="383"/>
        <end position="489"/>
    </location>
</feature>
<keyword evidence="5 10" id="KW-0560">Oxidoreductase</keyword>
<keyword evidence="8" id="KW-0520">NAD</keyword>
<feature type="domain" description="FAD/NAD(P)-binding" evidence="12">
    <location>
        <begin position="45"/>
        <end position="359"/>
    </location>
</feature>
<keyword evidence="2 10" id="KW-0285">Flavoprotein</keyword>
<name>A0A5C6M9L8_9PLAN</name>
<keyword evidence="14" id="KW-1185">Reference proteome</keyword>
<evidence type="ECO:0000256" key="9">
    <source>
        <dbReference type="PIRSR" id="PIRSR000350-4"/>
    </source>
</evidence>
<comment type="cofactor">
    <cofactor evidence="8">
        <name>FAD</name>
        <dbReference type="ChEBI" id="CHEBI:57692"/>
    </cofactor>
    <text evidence="8">Binds 1 FAD per subunit.</text>
</comment>
<dbReference type="InterPro" id="IPR023753">
    <property type="entry name" value="FAD/NAD-binding_dom"/>
</dbReference>
<evidence type="ECO:0000256" key="8">
    <source>
        <dbReference type="PIRSR" id="PIRSR000350-3"/>
    </source>
</evidence>
<dbReference type="PIRSF" id="PIRSF000350">
    <property type="entry name" value="Mercury_reductase_MerA"/>
    <property type="match status" value="1"/>
</dbReference>
<proteinExistence type="inferred from homology"/>
<dbReference type="SUPFAM" id="SSF55424">
    <property type="entry name" value="FAD/NAD-linked reductases, dimerisation (C-terminal) domain"/>
    <property type="match status" value="1"/>
</dbReference>
<organism evidence="13 14">
    <name type="scientific">Planctomyces bekefii</name>
    <dbReference type="NCBI Taxonomy" id="1653850"/>
    <lineage>
        <taxon>Bacteria</taxon>
        <taxon>Pseudomonadati</taxon>
        <taxon>Planctomycetota</taxon>
        <taxon>Planctomycetia</taxon>
        <taxon>Planctomycetales</taxon>
        <taxon>Planctomycetaceae</taxon>
        <taxon>Planctomyces</taxon>
    </lineage>
</organism>
<dbReference type="InterPro" id="IPR001100">
    <property type="entry name" value="Pyr_nuc-diS_OxRdtase"/>
</dbReference>
<evidence type="ECO:0000256" key="6">
    <source>
        <dbReference type="ARBA" id="ARBA00023157"/>
    </source>
</evidence>
<keyword evidence="6" id="KW-1015">Disulfide bond</keyword>
<evidence type="ECO:0000259" key="11">
    <source>
        <dbReference type="Pfam" id="PF02852"/>
    </source>
</evidence>
<dbReference type="GO" id="GO:0016668">
    <property type="term" value="F:oxidoreductase activity, acting on a sulfur group of donors, NAD(P) as acceptor"/>
    <property type="evidence" value="ECO:0007669"/>
    <property type="project" value="InterPro"/>
</dbReference>
<evidence type="ECO:0000256" key="4">
    <source>
        <dbReference type="ARBA" id="ARBA00022857"/>
    </source>
</evidence>
<dbReference type="GO" id="GO:0050660">
    <property type="term" value="F:flavin adenine dinucleotide binding"/>
    <property type="evidence" value="ECO:0007669"/>
    <property type="project" value="TreeGrafter"/>
</dbReference>
<evidence type="ECO:0000259" key="12">
    <source>
        <dbReference type="Pfam" id="PF07992"/>
    </source>
</evidence>
<comment type="caution">
    <text evidence="13">The sequence shown here is derived from an EMBL/GenBank/DDBJ whole genome shotgun (WGS) entry which is preliminary data.</text>
</comment>
<dbReference type="PROSITE" id="PS00076">
    <property type="entry name" value="PYRIDINE_REDOX_1"/>
    <property type="match status" value="1"/>
</dbReference>
<dbReference type="SUPFAM" id="SSF51905">
    <property type="entry name" value="FAD/NAD(P)-binding domain"/>
    <property type="match status" value="1"/>
</dbReference>
<dbReference type="EMBL" id="SRHE01000194">
    <property type="protein sequence ID" value="TWW09724.1"/>
    <property type="molecule type" value="Genomic_DNA"/>
</dbReference>
<dbReference type="AlphaFoldDB" id="A0A5C6M9L8"/>
<dbReference type="PROSITE" id="PS00837">
    <property type="entry name" value="ALADH_PNT_2"/>
    <property type="match status" value="1"/>
</dbReference>
<dbReference type="FunFam" id="3.30.390.30:FF:000001">
    <property type="entry name" value="Dihydrolipoyl dehydrogenase"/>
    <property type="match status" value="1"/>
</dbReference>
<evidence type="ECO:0000256" key="10">
    <source>
        <dbReference type="RuleBase" id="RU003691"/>
    </source>
</evidence>
<dbReference type="PRINTS" id="PR00368">
    <property type="entry name" value="FADPNR"/>
</dbReference>
<evidence type="ECO:0000256" key="5">
    <source>
        <dbReference type="ARBA" id="ARBA00023002"/>
    </source>
</evidence>
<keyword evidence="8" id="KW-0547">Nucleotide-binding</keyword>
<dbReference type="Pfam" id="PF02852">
    <property type="entry name" value="Pyr_redox_dim"/>
    <property type="match status" value="1"/>
</dbReference>
<dbReference type="InterPro" id="IPR016156">
    <property type="entry name" value="FAD/NAD-linked_Rdtase_dimer_sf"/>
</dbReference>
<evidence type="ECO:0000256" key="7">
    <source>
        <dbReference type="ARBA" id="ARBA00023284"/>
    </source>
</evidence>
<dbReference type="InterPro" id="IPR012999">
    <property type="entry name" value="Pyr_OxRdtase_I_AS"/>
</dbReference>
<evidence type="ECO:0000256" key="3">
    <source>
        <dbReference type="ARBA" id="ARBA00022827"/>
    </source>
</evidence>
<evidence type="ECO:0000256" key="1">
    <source>
        <dbReference type="ARBA" id="ARBA00007532"/>
    </source>
</evidence>
<feature type="binding site" evidence="8">
    <location>
        <position position="348"/>
    </location>
    <ligand>
        <name>FAD</name>
        <dbReference type="ChEBI" id="CHEBI:57692"/>
    </ligand>
</feature>
<dbReference type="NCBIfam" id="NF004991">
    <property type="entry name" value="PRK06370.1-3"/>
    <property type="match status" value="1"/>
</dbReference>
<feature type="binding site" evidence="8">
    <location>
        <position position="91"/>
    </location>
    <ligand>
        <name>FAD</name>
        <dbReference type="ChEBI" id="CHEBI:57692"/>
    </ligand>
</feature>
<dbReference type="PANTHER" id="PTHR43014:SF2">
    <property type="entry name" value="MERCURIC REDUCTASE"/>
    <property type="match status" value="1"/>
</dbReference>
<dbReference type="Proteomes" id="UP000321083">
    <property type="component" value="Unassembled WGS sequence"/>
</dbReference>
<feature type="disulfide bond" description="Redox-active" evidence="9">
    <location>
        <begin position="82"/>
        <end position="87"/>
    </location>
</feature>
<dbReference type="InterPro" id="IPR036188">
    <property type="entry name" value="FAD/NAD-bd_sf"/>
</dbReference>
<dbReference type="InterPro" id="IPR008143">
    <property type="entry name" value="Ala_DH/PNT_CS2"/>
</dbReference>
<dbReference type="Pfam" id="PF07992">
    <property type="entry name" value="Pyr_redox_2"/>
    <property type="match status" value="1"/>
</dbReference>
<comment type="similarity">
    <text evidence="1 10">Belongs to the class-I pyridine nucleotide-disulfide oxidoreductase family.</text>
</comment>
<feature type="binding site" evidence="8">
    <location>
        <begin position="216"/>
        <end position="223"/>
    </location>
    <ligand>
        <name>NAD(+)</name>
        <dbReference type="ChEBI" id="CHEBI:57540"/>
    </ligand>
</feature>
<evidence type="ECO:0000313" key="13">
    <source>
        <dbReference type="EMBL" id="TWW09724.1"/>
    </source>
</evidence>